<sequence>MTGTLKEWYHNLGTFKQDELHRLENVAAVLGVLHNEFIGDMEIFDRKSRQEFFEMRYCSLKVKDLEKHYQRMSQRYYVLNGHGIERYQGHEPRPDTSDNLGGTREVVQSTADEETVFALQDSSSDEGSPTESGDDGYFPIYSFKEIGSTLPTPPLPCVEDHVIALKFSHPKKVIAYMDIKMHG</sequence>
<dbReference type="AlphaFoldDB" id="A0A392N8H8"/>
<dbReference type="EMBL" id="LXQA010029503">
    <property type="protein sequence ID" value="MCH95308.1"/>
    <property type="molecule type" value="Genomic_DNA"/>
</dbReference>
<reference evidence="1 2" key="1">
    <citation type="journal article" date="2018" name="Front. Plant Sci.">
        <title>Red Clover (Trifolium pratense) and Zigzag Clover (T. medium) - A Picture of Genomic Similarities and Differences.</title>
        <authorList>
            <person name="Dluhosova J."/>
            <person name="Istvanek J."/>
            <person name="Nedelnik J."/>
            <person name="Repkova J."/>
        </authorList>
    </citation>
    <scope>NUCLEOTIDE SEQUENCE [LARGE SCALE GENOMIC DNA]</scope>
    <source>
        <strain evidence="2">cv. 10/8</strain>
        <tissue evidence="1">Leaf</tissue>
    </source>
</reference>
<dbReference type="PANTHER" id="PTHR48435">
    <property type="entry name" value="POLYPROTEIN"/>
    <property type="match status" value="1"/>
</dbReference>
<evidence type="ECO:0000313" key="2">
    <source>
        <dbReference type="Proteomes" id="UP000265520"/>
    </source>
</evidence>
<proteinExistence type="predicted"/>
<organism evidence="1 2">
    <name type="scientific">Trifolium medium</name>
    <dbReference type="NCBI Taxonomy" id="97028"/>
    <lineage>
        <taxon>Eukaryota</taxon>
        <taxon>Viridiplantae</taxon>
        <taxon>Streptophyta</taxon>
        <taxon>Embryophyta</taxon>
        <taxon>Tracheophyta</taxon>
        <taxon>Spermatophyta</taxon>
        <taxon>Magnoliopsida</taxon>
        <taxon>eudicotyledons</taxon>
        <taxon>Gunneridae</taxon>
        <taxon>Pentapetalae</taxon>
        <taxon>rosids</taxon>
        <taxon>fabids</taxon>
        <taxon>Fabales</taxon>
        <taxon>Fabaceae</taxon>
        <taxon>Papilionoideae</taxon>
        <taxon>50 kb inversion clade</taxon>
        <taxon>NPAAA clade</taxon>
        <taxon>Hologalegina</taxon>
        <taxon>IRL clade</taxon>
        <taxon>Trifolieae</taxon>
        <taxon>Trifolium</taxon>
    </lineage>
</organism>
<feature type="non-terminal residue" evidence="1">
    <location>
        <position position="183"/>
    </location>
</feature>
<dbReference type="InterPro" id="IPR053098">
    <property type="entry name" value="Petuviruses_polyprotein"/>
</dbReference>
<evidence type="ECO:0000313" key="1">
    <source>
        <dbReference type="EMBL" id="MCH95308.1"/>
    </source>
</evidence>
<keyword evidence="2" id="KW-1185">Reference proteome</keyword>
<dbReference type="PANTHER" id="PTHR48435:SF1">
    <property type="entry name" value="POLYPROTEIN"/>
    <property type="match status" value="1"/>
</dbReference>
<comment type="caution">
    <text evidence="1">The sequence shown here is derived from an EMBL/GenBank/DDBJ whole genome shotgun (WGS) entry which is preliminary data.</text>
</comment>
<accession>A0A392N8H8</accession>
<protein>
    <submittedName>
        <fullName evidence="1">Polyprotein-like</fullName>
    </submittedName>
</protein>
<dbReference type="Proteomes" id="UP000265520">
    <property type="component" value="Unassembled WGS sequence"/>
</dbReference>
<name>A0A392N8H8_9FABA</name>